<evidence type="ECO:0000256" key="13">
    <source>
        <dbReference type="ARBA" id="ARBA00023002"/>
    </source>
</evidence>
<dbReference type="HAMAP" id="MF_00037">
    <property type="entry name" value="MurB"/>
    <property type="match status" value="1"/>
</dbReference>
<evidence type="ECO:0000256" key="14">
    <source>
        <dbReference type="ARBA" id="ARBA00023306"/>
    </source>
</evidence>
<evidence type="ECO:0000256" key="15">
    <source>
        <dbReference type="ARBA" id="ARBA00023316"/>
    </source>
</evidence>
<dbReference type="GO" id="GO:0071555">
    <property type="term" value="P:cell wall organization"/>
    <property type="evidence" value="ECO:0007669"/>
    <property type="project" value="UniProtKB-KW"/>
</dbReference>
<evidence type="ECO:0000256" key="12">
    <source>
        <dbReference type="ARBA" id="ARBA00022984"/>
    </source>
</evidence>
<evidence type="ECO:0000256" key="5">
    <source>
        <dbReference type="ARBA" id="ARBA00012518"/>
    </source>
</evidence>
<organism evidence="18">
    <name type="scientific">hydrothermal vent metagenome</name>
    <dbReference type="NCBI Taxonomy" id="652676"/>
    <lineage>
        <taxon>unclassified sequences</taxon>
        <taxon>metagenomes</taxon>
        <taxon>ecological metagenomes</taxon>
    </lineage>
</organism>
<dbReference type="GO" id="GO:0008360">
    <property type="term" value="P:regulation of cell shape"/>
    <property type="evidence" value="ECO:0007669"/>
    <property type="project" value="UniProtKB-KW"/>
</dbReference>
<dbReference type="GO" id="GO:0008762">
    <property type="term" value="F:UDP-N-acetylmuramate dehydrogenase activity"/>
    <property type="evidence" value="ECO:0007669"/>
    <property type="project" value="UniProtKB-EC"/>
</dbReference>
<dbReference type="NCBIfam" id="TIGR00179">
    <property type="entry name" value="murB"/>
    <property type="match status" value="1"/>
</dbReference>
<comment type="function">
    <text evidence="2">Cell wall formation.</text>
</comment>
<reference evidence="18" key="1">
    <citation type="submission" date="2018-06" db="EMBL/GenBank/DDBJ databases">
        <authorList>
            <person name="Zhirakovskaya E."/>
        </authorList>
    </citation>
    <scope>NUCLEOTIDE SEQUENCE</scope>
</reference>
<keyword evidence="6" id="KW-0963">Cytoplasm</keyword>
<sequence length="303" mass="32508">MMTASSLQSNRGTLLYKEPMSKHTSWRVGGVADQFYTPADIEDLAGFISALPAQELIVFIGLGSNLLVRDKGIRGTVISLQGSLSEIKCVDESSLSIGAGTSCAKLARFCHRNDLIGGEFFAGIPGLMGGALAMNAGAFGGDTWSLVSAVTTVDRLGGVHTRLTEDFEISYRTVKNRSTKTGEEWFVSARLKFEKGSGEAAALRVKKLLNNRNETQPVGLPSCGSVFKNPQHDYAARLIEASGLKGFSIGGAVVSEKHANFIINAGDAKAGDIEKLIQYVQEIVKEKQGVELQTEVRVVGERH</sequence>
<dbReference type="InterPro" id="IPR036635">
    <property type="entry name" value="MurB_C_sf"/>
</dbReference>
<dbReference type="NCBIfam" id="NF010480">
    <property type="entry name" value="PRK13905.1"/>
    <property type="match status" value="1"/>
</dbReference>
<keyword evidence="12" id="KW-0573">Peptidoglycan synthesis</keyword>
<dbReference type="Pfam" id="PF02873">
    <property type="entry name" value="MurB_C"/>
    <property type="match status" value="1"/>
</dbReference>
<evidence type="ECO:0000256" key="6">
    <source>
        <dbReference type="ARBA" id="ARBA00022490"/>
    </source>
</evidence>
<evidence type="ECO:0000256" key="2">
    <source>
        <dbReference type="ARBA" id="ARBA00003921"/>
    </source>
</evidence>
<dbReference type="GO" id="GO:0005829">
    <property type="term" value="C:cytosol"/>
    <property type="evidence" value="ECO:0007669"/>
    <property type="project" value="TreeGrafter"/>
</dbReference>
<dbReference type="AlphaFoldDB" id="A0A3B0XNJ0"/>
<evidence type="ECO:0000256" key="11">
    <source>
        <dbReference type="ARBA" id="ARBA00022960"/>
    </source>
</evidence>
<dbReference type="PANTHER" id="PTHR21071">
    <property type="entry name" value="UDP-N-ACETYLENOLPYRUVOYLGLUCOSAMINE REDUCTASE"/>
    <property type="match status" value="1"/>
</dbReference>
<name>A0A3B0XNJ0_9ZZZZ</name>
<evidence type="ECO:0000256" key="7">
    <source>
        <dbReference type="ARBA" id="ARBA00022618"/>
    </source>
</evidence>
<dbReference type="InterPro" id="IPR006094">
    <property type="entry name" value="Oxid_FAD_bind_N"/>
</dbReference>
<comment type="cofactor">
    <cofactor evidence="1">
        <name>FAD</name>
        <dbReference type="ChEBI" id="CHEBI:57692"/>
    </cofactor>
</comment>
<dbReference type="InterPro" id="IPR016167">
    <property type="entry name" value="FAD-bd_PCMH_sub1"/>
</dbReference>
<feature type="domain" description="FAD-binding PCMH-type" evidence="17">
    <location>
        <begin position="28"/>
        <end position="210"/>
    </location>
</feature>
<accession>A0A3B0XNJ0</accession>
<comment type="pathway">
    <text evidence="4">Cell wall biogenesis; peptidoglycan biosynthesis.</text>
</comment>
<protein>
    <recommendedName>
        <fullName evidence="5">UDP-N-acetylmuramate dehydrogenase</fullName>
        <ecNumber evidence="5">1.3.1.98</ecNumber>
    </recommendedName>
</protein>
<keyword evidence="14" id="KW-0131">Cell cycle</keyword>
<dbReference type="SUPFAM" id="SSF56176">
    <property type="entry name" value="FAD-binding/transporter-associated domain-like"/>
    <property type="match status" value="1"/>
</dbReference>
<comment type="catalytic activity">
    <reaction evidence="16">
        <text>UDP-N-acetyl-alpha-D-muramate + NADP(+) = UDP-N-acetyl-3-O-(1-carboxyvinyl)-alpha-D-glucosamine + NADPH + H(+)</text>
        <dbReference type="Rhea" id="RHEA:12248"/>
        <dbReference type="ChEBI" id="CHEBI:15378"/>
        <dbReference type="ChEBI" id="CHEBI:57783"/>
        <dbReference type="ChEBI" id="CHEBI:58349"/>
        <dbReference type="ChEBI" id="CHEBI:68483"/>
        <dbReference type="ChEBI" id="CHEBI:70757"/>
        <dbReference type="EC" id="1.3.1.98"/>
    </reaction>
</comment>
<dbReference type="InterPro" id="IPR003170">
    <property type="entry name" value="MurB"/>
</dbReference>
<keyword evidence="13 18" id="KW-0560">Oxidoreductase</keyword>
<keyword evidence="8" id="KW-0285">Flavoprotein</keyword>
<dbReference type="Gene3D" id="3.90.78.10">
    <property type="entry name" value="UDP-N-acetylenolpyruvoylglucosamine reductase, C-terminal domain"/>
    <property type="match status" value="1"/>
</dbReference>
<dbReference type="EC" id="1.3.1.98" evidence="5"/>
<keyword evidence="7" id="KW-0132">Cell division</keyword>
<dbReference type="Gene3D" id="3.30.43.10">
    <property type="entry name" value="Uridine Diphospho-n-acetylenolpyruvylglucosamine Reductase, domain 2"/>
    <property type="match status" value="1"/>
</dbReference>
<evidence type="ECO:0000256" key="10">
    <source>
        <dbReference type="ARBA" id="ARBA00022857"/>
    </source>
</evidence>
<gene>
    <name evidence="18" type="ORF">MNBD_GAMMA09-629</name>
</gene>
<keyword evidence="9" id="KW-0274">FAD</keyword>
<keyword evidence="11" id="KW-0133">Cell shape</keyword>
<dbReference type="InterPro" id="IPR036318">
    <property type="entry name" value="FAD-bd_PCMH-like_sf"/>
</dbReference>
<evidence type="ECO:0000256" key="4">
    <source>
        <dbReference type="ARBA" id="ARBA00004752"/>
    </source>
</evidence>
<evidence type="ECO:0000256" key="8">
    <source>
        <dbReference type="ARBA" id="ARBA00022630"/>
    </source>
</evidence>
<dbReference type="Gene3D" id="3.30.465.10">
    <property type="match status" value="1"/>
</dbReference>
<keyword evidence="10" id="KW-0521">NADP</keyword>
<dbReference type="InterPro" id="IPR016169">
    <property type="entry name" value="FAD-bd_PCMH_sub2"/>
</dbReference>
<dbReference type="Pfam" id="PF01565">
    <property type="entry name" value="FAD_binding_4"/>
    <property type="match status" value="1"/>
</dbReference>
<dbReference type="PROSITE" id="PS51387">
    <property type="entry name" value="FAD_PCMH"/>
    <property type="match status" value="1"/>
</dbReference>
<dbReference type="UniPathway" id="UPA00219"/>
<dbReference type="PANTHER" id="PTHR21071:SF4">
    <property type="entry name" value="UDP-N-ACETYLENOLPYRUVOYLGLUCOSAMINE REDUCTASE"/>
    <property type="match status" value="1"/>
</dbReference>
<proteinExistence type="inferred from homology"/>
<dbReference type="GO" id="GO:0071949">
    <property type="term" value="F:FAD binding"/>
    <property type="evidence" value="ECO:0007669"/>
    <property type="project" value="InterPro"/>
</dbReference>
<keyword evidence="15" id="KW-0961">Cell wall biogenesis/degradation</keyword>
<dbReference type="SUPFAM" id="SSF56194">
    <property type="entry name" value="Uridine diphospho-N-Acetylenolpyruvylglucosamine reductase, MurB, C-terminal domain"/>
    <property type="match status" value="1"/>
</dbReference>
<evidence type="ECO:0000256" key="16">
    <source>
        <dbReference type="ARBA" id="ARBA00048914"/>
    </source>
</evidence>
<dbReference type="InterPro" id="IPR011601">
    <property type="entry name" value="MurB_C"/>
</dbReference>
<evidence type="ECO:0000259" key="17">
    <source>
        <dbReference type="PROSITE" id="PS51387"/>
    </source>
</evidence>
<dbReference type="GO" id="GO:0009252">
    <property type="term" value="P:peptidoglycan biosynthetic process"/>
    <property type="evidence" value="ECO:0007669"/>
    <property type="project" value="UniProtKB-UniPathway"/>
</dbReference>
<comment type="subcellular location">
    <subcellularLocation>
        <location evidence="3">Cytoplasm</location>
    </subcellularLocation>
</comment>
<evidence type="ECO:0000256" key="1">
    <source>
        <dbReference type="ARBA" id="ARBA00001974"/>
    </source>
</evidence>
<evidence type="ECO:0000313" key="18">
    <source>
        <dbReference type="EMBL" id="VAW69868.1"/>
    </source>
</evidence>
<evidence type="ECO:0000256" key="3">
    <source>
        <dbReference type="ARBA" id="ARBA00004496"/>
    </source>
</evidence>
<dbReference type="EMBL" id="UOFI01000179">
    <property type="protein sequence ID" value="VAW69868.1"/>
    <property type="molecule type" value="Genomic_DNA"/>
</dbReference>
<dbReference type="InterPro" id="IPR016166">
    <property type="entry name" value="FAD-bd_PCMH"/>
</dbReference>
<evidence type="ECO:0000256" key="9">
    <source>
        <dbReference type="ARBA" id="ARBA00022827"/>
    </source>
</evidence>
<dbReference type="GO" id="GO:0051301">
    <property type="term" value="P:cell division"/>
    <property type="evidence" value="ECO:0007669"/>
    <property type="project" value="UniProtKB-KW"/>
</dbReference>